<protein>
    <submittedName>
        <fullName evidence="1">Uncharacterized protein</fullName>
    </submittedName>
</protein>
<evidence type="ECO:0000313" key="1">
    <source>
        <dbReference type="EMBL" id="MCX8533102.1"/>
    </source>
</evidence>
<keyword evidence="2" id="KW-1185">Reference proteome</keyword>
<name>A0ABT3Y4Q4_9FLAO</name>
<dbReference type="EMBL" id="JAOVZV010000014">
    <property type="protein sequence ID" value="MCX8533102.1"/>
    <property type="molecule type" value="Genomic_DNA"/>
</dbReference>
<accession>A0ABT3Y4Q4</accession>
<reference evidence="1" key="1">
    <citation type="submission" date="2022-10" db="EMBL/GenBank/DDBJ databases">
        <title>Chryseobacterium sp. nov., a novel bacterial species.</title>
        <authorList>
            <person name="Cao Y."/>
        </authorList>
    </citation>
    <scope>NUCLEOTIDE SEQUENCE</scope>
    <source>
        <strain evidence="1">KC 927</strain>
    </source>
</reference>
<evidence type="ECO:0000313" key="2">
    <source>
        <dbReference type="Proteomes" id="UP001070176"/>
    </source>
</evidence>
<comment type="caution">
    <text evidence="1">The sequence shown here is derived from an EMBL/GenBank/DDBJ whole genome shotgun (WGS) entry which is preliminary data.</text>
</comment>
<organism evidence="1 2">
    <name type="scientific">Chryseobacterium luquanense</name>
    <dbReference type="NCBI Taxonomy" id="2983766"/>
    <lineage>
        <taxon>Bacteria</taxon>
        <taxon>Pseudomonadati</taxon>
        <taxon>Bacteroidota</taxon>
        <taxon>Flavobacteriia</taxon>
        <taxon>Flavobacteriales</taxon>
        <taxon>Weeksellaceae</taxon>
        <taxon>Chryseobacterium group</taxon>
        <taxon>Chryseobacterium</taxon>
    </lineage>
</organism>
<dbReference type="Proteomes" id="UP001070176">
    <property type="component" value="Unassembled WGS sequence"/>
</dbReference>
<gene>
    <name evidence="1" type="ORF">OEA66_12145</name>
</gene>
<proteinExistence type="predicted"/>
<dbReference type="RefSeq" id="WP_267281622.1">
    <property type="nucleotide sequence ID" value="NZ_JAOVZV010000014.1"/>
</dbReference>
<sequence length="283" mass="32706">MRNNVIKLLQDQESLQKKVLYNKLLEIYGKEATAKQVYHYQLGYTPGKLEGLIYDIKKIFHIKDKEIVLYKDAEDDDEEINVIVDTNPVSPEKLLEIQNQHQANAELKKENGLLAALKLPEHPDVLEGMKFRQEYPFLDNENTPIELKALVTDKITAYRQYAGVVGTIISAENLEQSEEKLYELAKEALEAYEVNQDIKKELDFYRDSGRILGEHETLKDLKMIQDVNDMSEADLVKNRANAMKNVSKNNTAGKTTLAEYWKKKQGLIEERLKKEFNHTFADK</sequence>